<proteinExistence type="predicted"/>
<name>A0A0A0EM35_9GAMM</name>
<evidence type="ECO:0000256" key="1">
    <source>
        <dbReference type="SAM" id="MobiDB-lite"/>
    </source>
</evidence>
<dbReference type="AlphaFoldDB" id="A0A0A0EM35"/>
<dbReference type="RefSeq" id="WP_036194657.1">
    <property type="nucleotide sequence ID" value="NZ_AVPS01000007.1"/>
</dbReference>
<keyword evidence="3" id="KW-1185">Reference proteome</keyword>
<sequence>MSRFDHLPDRARELASTVGERVRHVVPKQAGGLLEAGVALGALRTGGRVAVGFVRRNPVVAVALAAGAGALWYAARRKARQAENAPIEGSAKRVEARRPARTTRRRATTKTAPTE</sequence>
<dbReference type="eggNOG" id="ENOG5031G7T">
    <property type="taxonomic scope" value="Bacteria"/>
</dbReference>
<organism evidence="2 3">
    <name type="scientific">Lysobacter concretionis Ko07 = DSM 16239</name>
    <dbReference type="NCBI Taxonomy" id="1122185"/>
    <lineage>
        <taxon>Bacteria</taxon>
        <taxon>Pseudomonadati</taxon>
        <taxon>Pseudomonadota</taxon>
        <taxon>Gammaproteobacteria</taxon>
        <taxon>Lysobacterales</taxon>
        <taxon>Lysobacteraceae</taxon>
        <taxon>Novilysobacter</taxon>
    </lineage>
</organism>
<dbReference type="EMBL" id="AVPS01000007">
    <property type="protein sequence ID" value="KGM51404.1"/>
    <property type="molecule type" value="Genomic_DNA"/>
</dbReference>
<evidence type="ECO:0000313" key="2">
    <source>
        <dbReference type="EMBL" id="KGM51404.1"/>
    </source>
</evidence>
<feature type="compositionally biased region" description="Basic residues" evidence="1">
    <location>
        <begin position="99"/>
        <end position="108"/>
    </location>
</feature>
<protein>
    <submittedName>
        <fullName evidence="2">Uncharacterized protein</fullName>
    </submittedName>
</protein>
<dbReference type="Proteomes" id="UP000030017">
    <property type="component" value="Unassembled WGS sequence"/>
</dbReference>
<gene>
    <name evidence="2" type="ORF">N792_11785</name>
</gene>
<comment type="caution">
    <text evidence="2">The sequence shown here is derived from an EMBL/GenBank/DDBJ whole genome shotgun (WGS) entry which is preliminary data.</text>
</comment>
<evidence type="ECO:0000313" key="3">
    <source>
        <dbReference type="Proteomes" id="UP000030017"/>
    </source>
</evidence>
<reference evidence="2 3" key="1">
    <citation type="submission" date="2013-08" db="EMBL/GenBank/DDBJ databases">
        <title>Genome sequencing of Lysobacter.</title>
        <authorList>
            <person name="Zhang S."/>
            <person name="Wang G."/>
        </authorList>
    </citation>
    <scope>NUCLEOTIDE SEQUENCE [LARGE SCALE GENOMIC DNA]</scope>
    <source>
        <strain evidence="2 3">Ko07</strain>
    </source>
</reference>
<feature type="region of interest" description="Disordered" evidence="1">
    <location>
        <begin position="81"/>
        <end position="115"/>
    </location>
</feature>
<accession>A0A0A0EM35</accession>